<evidence type="ECO:0000313" key="2">
    <source>
        <dbReference type="EMBL" id="VVN08293.1"/>
    </source>
</evidence>
<evidence type="ECO:0000256" key="1">
    <source>
        <dbReference type="SAM" id="Phobius"/>
    </source>
</evidence>
<protein>
    <recommendedName>
        <fullName evidence="4">VWFA domain-containing protein</fullName>
    </recommendedName>
</protein>
<evidence type="ECO:0008006" key="4">
    <source>
        <dbReference type="Google" id="ProtNLM"/>
    </source>
</evidence>
<name>A0A5E6USI8_PSEFL</name>
<dbReference type="EMBL" id="CABVHB010000030">
    <property type="protein sequence ID" value="VVN08293.1"/>
    <property type="molecule type" value="Genomic_DNA"/>
</dbReference>
<keyword evidence="1" id="KW-0472">Membrane</keyword>
<dbReference type="Proteomes" id="UP000344274">
    <property type="component" value="Unassembled WGS sequence"/>
</dbReference>
<keyword evidence="1" id="KW-1133">Transmembrane helix</keyword>
<organism evidence="2 3">
    <name type="scientific">Pseudomonas fluorescens</name>
    <dbReference type="NCBI Taxonomy" id="294"/>
    <lineage>
        <taxon>Bacteria</taxon>
        <taxon>Pseudomonadati</taxon>
        <taxon>Pseudomonadota</taxon>
        <taxon>Gammaproteobacteria</taxon>
        <taxon>Pseudomonadales</taxon>
        <taxon>Pseudomonadaceae</taxon>
        <taxon>Pseudomonas</taxon>
    </lineage>
</organism>
<evidence type="ECO:0000313" key="3">
    <source>
        <dbReference type="Proteomes" id="UP000344274"/>
    </source>
</evidence>
<dbReference type="RefSeq" id="WP_154947363.1">
    <property type="nucleotide sequence ID" value="NZ_CABVHB010000030.1"/>
</dbReference>
<dbReference type="AlphaFoldDB" id="A0A5E6USI8"/>
<keyword evidence="1" id="KW-0812">Transmembrane</keyword>
<accession>A0A5E6USI8</accession>
<feature type="transmembrane region" description="Helical" evidence="1">
    <location>
        <begin position="15"/>
        <end position="35"/>
    </location>
</feature>
<sequence length="270" mass="30252">MSVYRKRNATSPVTLVMYVVAAMILIIGVATALWFNFKQDKLDKVTLCPSSGAKGQYVVLIDNTSPFPFTQKTALKQRLKDMIMNDLPKGAMLTVFLLGEDYQHNAEPVFEKCNPGQWAEGDEISKTKKFVDRDFNEKFVKPLEAVVNRIPLDVRAKTSPIFEMLQLTSQRGFSHSNAKGEKQLIIYSDMAANMESFTMYKNPKLNYKEFSTTSYSQKATAPHLDGVAVIINMMAAEPAVTPYNRRSEFWAAYFSANGASLGDVIPMEGL</sequence>
<reference evidence="2 3" key="1">
    <citation type="submission" date="2019-09" db="EMBL/GenBank/DDBJ databases">
        <authorList>
            <person name="Chandra G."/>
            <person name="Truman W A."/>
        </authorList>
    </citation>
    <scope>NUCLEOTIDE SEQUENCE [LARGE SCALE GENOMIC DNA]</scope>
    <source>
        <strain evidence="2">PS673</strain>
    </source>
</reference>
<proteinExistence type="predicted"/>
<gene>
    <name evidence="2" type="ORF">PS673_03662</name>
</gene>